<evidence type="ECO:0000256" key="7">
    <source>
        <dbReference type="ARBA" id="ARBA00022989"/>
    </source>
</evidence>
<dbReference type="NCBIfam" id="TIGR00879">
    <property type="entry name" value="SP"/>
    <property type="match status" value="1"/>
</dbReference>
<dbReference type="GO" id="GO:0022857">
    <property type="term" value="F:transmembrane transporter activity"/>
    <property type="evidence" value="ECO:0007669"/>
    <property type="project" value="InterPro"/>
</dbReference>
<comment type="subcellular location">
    <subcellularLocation>
        <location evidence="1">Cell membrane</location>
        <topology evidence="1">Multi-pass membrane protein</topology>
    </subcellularLocation>
</comment>
<feature type="transmembrane region" description="Helical" evidence="10">
    <location>
        <begin position="44"/>
        <end position="62"/>
    </location>
</feature>
<dbReference type="RefSeq" id="WP_343331721.1">
    <property type="nucleotide sequence ID" value="NZ_JAPOHD010000007.1"/>
</dbReference>
<gene>
    <name evidence="12" type="ORF">OU798_03470</name>
</gene>
<dbReference type="InterPro" id="IPR003663">
    <property type="entry name" value="Sugar/inositol_transpt"/>
</dbReference>
<evidence type="ECO:0000256" key="3">
    <source>
        <dbReference type="ARBA" id="ARBA00022448"/>
    </source>
</evidence>
<feature type="domain" description="Major facilitator superfamily (MFS) profile" evidence="11">
    <location>
        <begin position="8"/>
        <end position="429"/>
    </location>
</feature>
<keyword evidence="5" id="KW-0762">Sugar transport</keyword>
<dbReference type="SUPFAM" id="SSF103473">
    <property type="entry name" value="MFS general substrate transporter"/>
    <property type="match status" value="1"/>
</dbReference>
<dbReference type="Pfam" id="PF00083">
    <property type="entry name" value="Sugar_tr"/>
    <property type="match status" value="1"/>
</dbReference>
<feature type="transmembrane region" description="Helical" evidence="10">
    <location>
        <begin position="277"/>
        <end position="296"/>
    </location>
</feature>
<dbReference type="Gene3D" id="1.20.1250.20">
    <property type="entry name" value="MFS general substrate transporter like domains"/>
    <property type="match status" value="2"/>
</dbReference>
<keyword evidence="3 9" id="KW-0813">Transport</keyword>
<feature type="transmembrane region" description="Helical" evidence="10">
    <location>
        <begin position="162"/>
        <end position="183"/>
    </location>
</feature>
<keyword evidence="4" id="KW-1003">Cell membrane</keyword>
<keyword evidence="6 10" id="KW-0812">Transmembrane</keyword>
<dbReference type="PRINTS" id="PR00171">
    <property type="entry name" value="SUGRTRNSPORT"/>
</dbReference>
<reference evidence="12" key="1">
    <citation type="submission" date="2022-11" db="EMBL/GenBank/DDBJ databases">
        <title>Marilongibacter aestuarii gen. nov., sp. nov., isolated from tidal flat sediment.</title>
        <authorList>
            <person name="Jiayan W."/>
        </authorList>
    </citation>
    <scope>NUCLEOTIDE SEQUENCE</scope>
    <source>
        <strain evidence="12">Z1-6</strain>
    </source>
</reference>
<protein>
    <submittedName>
        <fullName evidence="12">Sugar porter family MFS transporter</fullName>
    </submittedName>
</protein>
<feature type="transmembrane region" description="Helical" evidence="10">
    <location>
        <begin position="403"/>
        <end position="421"/>
    </location>
</feature>
<evidence type="ECO:0000256" key="8">
    <source>
        <dbReference type="ARBA" id="ARBA00023136"/>
    </source>
</evidence>
<evidence type="ECO:0000256" key="6">
    <source>
        <dbReference type="ARBA" id="ARBA00022692"/>
    </source>
</evidence>
<keyword evidence="7 10" id="KW-1133">Transmembrane helix</keyword>
<name>A0A9X3J3I0_9BACT</name>
<sequence>MKNNILLYTFTAAIGGLLFGFDTAVINGALPFFSEHFALDGAMQGWSVSSGLIGCVIGAIFIGKPSDIFGSRSMLKFLAVLFVVTALGTGLAPNFTIFIIARIIGGIAIGGASVLSPVYISEISPAEFRGRLGSVFQLAIVIGILLAFASDLALLNTGENNWRFMFLSGGIPAIAFFAMLFFVPSSPRWLVKAGKEKEAKRVLLQLAVSDAGSLINEIKQSLASEEGKKKENLFKGTNLNLVLIGIAVAVFNQLTGINIVMYYSADIFRSVGFTTDSAIWQTVIIGATNLVATIIGMSLIDKVGRKKLLLTGSLSMAGFLLLFGILTLTGYQGYGLLVLLVGFAFSFAASSGVTIWVLISELFPNSIRARACSVSSFSNWLVNSASSFLFPIVLAAFPERIGLGYSFIFYGITTIIAYFFYKRYLVETRGKTLEEMNNVVISH</sequence>
<feature type="transmembrane region" description="Helical" evidence="10">
    <location>
        <begin position="308"/>
        <end position="328"/>
    </location>
</feature>
<feature type="transmembrane region" description="Helical" evidence="10">
    <location>
        <begin position="74"/>
        <end position="93"/>
    </location>
</feature>
<evidence type="ECO:0000256" key="5">
    <source>
        <dbReference type="ARBA" id="ARBA00022597"/>
    </source>
</evidence>
<proteinExistence type="inferred from homology"/>
<evidence type="ECO:0000256" key="2">
    <source>
        <dbReference type="ARBA" id="ARBA00010992"/>
    </source>
</evidence>
<dbReference type="EMBL" id="JAPOHD010000007">
    <property type="protein sequence ID" value="MCY1719384.1"/>
    <property type="molecule type" value="Genomic_DNA"/>
</dbReference>
<comment type="similarity">
    <text evidence="2 9">Belongs to the major facilitator superfamily. Sugar transporter (TC 2.A.1.1) family.</text>
</comment>
<dbReference type="InterPro" id="IPR005828">
    <property type="entry name" value="MFS_sugar_transport-like"/>
</dbReference>
<feature type="transmembrane region" description="Helical" evidence="10">
    <location>
        <begin position="334"/>
        <end position="359"/>
    </location>
</feature>
<dbReference type="PANTHER" id="PTHR48020:SF12">
    <property type="entry name" value="PROTON MYO-INOSITOL COTRANSPORTER"/>
    <property type="match status" value="1"/>
</dbReference>
<evidence type="ECO:0000256" key="1">
    <source>
        <dbReference type="ARBA" id="ARBA00004651"/>
    </source>
</evidence>
<dbReference type="PANTHER" id="PTHR48020">
    <property type="entry name" value="PROTON MYO-INOSITOL COTRANSPORTER"/>
    <property type="match status" value="1"/>
</dbReference>
<evidence type="ECO:0000256" key="10">
    <source>
        <dbReference type="SAM" id="Phobius"/>
    </source>
</evidence>
<feature type="transmembrane region" description="Helical" evidence="10">
    <location>
        <begin position="380"/>
        <end position="397"/>
    </location>
</feature>
<dbReference type="InterPro" id="IPR020846">
    <property type="entry name" value="MFS_dom"/>
</dbReference>
<dbReference type="FunFam" id="1.20.1250.20:FF:000122">
    <property type="entry name" value="D-xylose transporter XylE"/>
    <property type="match status" value="1"/>
</dbReference>
<dbReference type="InterPro" id="IPR036259">
    <property type="entry name" value="MFS_trans_sf"/>
</dbReference>
<evidence type="ECO:0000259" key="11">
    <source>
        <dbReference type="PROSITE" id="PS50850"/>
    </source>
</evidence>
<keyword evidence="8 10" id="KW-0472">Membrane</keyword>
<dbReference type="Proteomes" id="UP001145087">
    <property type="component" value="Unassembled WGS sequence"/>
</dbReference>
<accession>A0A9X3J3I0</accession>
<dbReference type="PROSITE" id="PS00217">
    <property type="entry name" value="SUGAR_TRANSPORT_2"/>
    <property type="match status" value="1"/>
</dbReference>
<feature type="transmembrane region" description="Helical" evidence="10">
    <location>
        <begin position="239"/>
        <end position="265"/>
    </location>
</feature>
<organism evidence="12 13">
    <name type="scientific">Draconibacterium aestuarii</name>
    <dbReference type="NCBI Taxonomy" id="2998507"/>
    <lineage>
        <taxon>Bacteria</taxon>
        <taxon>Pseudomonadati</taxon>
        <taxon>Bacteroidota</taxon>
        <taxon>Bacteroidia</taxon>
        <taxon>Marinilabiliales</taxon>
        <taxon>Prolixibacteraceae</taxon>
        <taxon>Draconibacterium</taxon>
    </lineage>
</organism>
<keyword evidence="13" id="KW-1185">Reference proteome</keyword>
<feature type="transmembrane region" description="Helical" evidence="10">
    <location>
        <begin position="132"/>
        <end position="150"/>
    </location>
</feature>
<evidence type="ECO:0000313" key="12">
    <source>
        <dbReference type="EMBL" id="MCY1719384.1"/>
    </source>
</evidence>
<dbReference type="InterPro" id="IPR050814">
    <property type="entry name" value="Myo-inositol_Transporter"/>
</dbReference>
<dbReference type="InterPro" id="IPR005829">
    <property type="entry name" value="Sugar_transporter_CS"/>
</dbReference>
<feature type="transmembrane region" description="Helical" evidence="10">
    <location>
        <begin position="99"/>
        <end position="120"/>
    </location>
</feature>
<dbReference type="AlphaFoldDB" id="A0A9X3J3I0"/>
<dbReference type="PROSITE" id="PS50850">
    <property type="entry name" value="MFS"/>
    <property type="match status" value="1"/>
</dbReference>
<evidence type="ECO:0000256" key="9">
    <source>
        <dbReference type="RuleBase" id="RU003346"/>
    </source>
</evidence>
<evidence type="ECO:0000256" key="4">
    <source>
        <dbReference type="ARBA" id="ARBA00022475"/>
    </source>
</evidence>
<evidence type="ECO:0000313" key="13">
    <source>
        <dbReference type="Proteomes" id="UP001145087"/>
    </source>
</evidence>
<dbReference type="GO" id="GO:0005886">
    <property type="term" value="C:plasma membrane"/>
    <property type="evidence" value="ECO:0007669"/>
    <property type="project" value="UniProtKB-SubCell"/>
</dbReference>
<comment type="caution">
    <text evidence="12">The sequence shown here is derived from an EMBL/GenBank/DDBJ whole genome shotgun (WGS) entry which is preliminary data.</text>
</comment>